<keyword evidence="3" id="KW-1185">Reference proteome</keyword>
<feature type="signal peptide" evidence="1">
    <location>
        <begin position="1"/>
        <end position="32"/>
    </location>
</feature>
<dbReference type="Proteomes" id="UP000823388">
    <property type="component" value="Chromosome 9N"/>
</dbReference>
<sequence length="121" mass="12765">MRGTEPGSMACVRTMLLLVLLTACLLASPAASRQPPLQSGSAATDAAARGDDSKVSLVFCIAGECNYFGHGYQDCYCCGYDTRQNCHPTLQECRAHCAHCNPKCSPAPATLAAKTNATSYN</sequence>
<evidence type="ECO:0000256" key="1">
    <source>
        <dbReference type="SAM" id="SignalP"/>
    </source>
</evidence>
<feature type="chain" id="PRO_5035827241" description="Embryo surrounding factor 1 brassicaceae domain-containing protein" evidence="1">
    <location>
        <begin position="33"/>
        <end position="121"/>
    </location>
</feature>
<evidence type="ECO:0008006" key="4">
    <source>
        <dbReference type="Google" id="ProtNLM"/>
    </source>
</evidence>
<keyword evidence="1" id="KW-0732">Signal</keyword>
<name>A0A8T0MNS3_PANVG</name>
<organism evidence="2 3">
    <name type="scientific">Panicum virgatum</name>
    <name type="common">Blackwell switchgrass</name>
    <dbReference type="NCBI Taxonomy" id="38727"/>
    <lineage>
        <taxon>Eukaryota</taxon>
        <taxon>Viridiplantae</taxon>
        <taxon>Streptophyta</taxon>
        <taxon>Embryophyta</taxon>
        <taxon>Tracheophyta</taxon>
        <taxon>Spermatophyta</taxon>
        <taxon>Magnoliopsida</taxon>
        <taxon>Liliopsida</taxon>
        <taxon>Poales</taxon>
        <taxon>Poaceae</taxon>
        <taxon>PACMAD clade</taxon>
        <taxon>Panicoideae</taxon>
        <taxon>Panicodae</taxon>
        <taxon>Paniceae</taxon>
        <taxon>Panicinae</taxon>
        <taxon>Panicum</taxon>
        <taxon>Panicum sect. Hiantes</taxon>
    </lineage>
</organism>
<evidence type="ECO:0000313" key="2">
    <source>
        <dbReference type="EMBL" id="KAG2539061.1"/>
    </source>
</evidence>
<gene>
    <name evidence="2" type="ORF">PVAP13_9NG363000</name>
</gene>
<dbReference type="PROSITE" id="PS51257">
    <property type="entry name" value="PROKAR_LIPOPROTEIN"/>
    <property type="match status" value="1"/>
</dbReference>
<accession>A0A8T0MNS3</accession>
<proteinExistence type="predicted"/>
<dbReference type="AlphaFoldDB" id="A0A8T0MNS3"/>
<dbReference type="EMBL" id="CM029054">
    <property type="protein sequence ID" value="KAG2539061.1"/>
    <property type="molecule type" value="Genomic_DNA"/>
</dbReference>
<protein>
    <recommendedName>
        <fullName evidence="4">Embryo surrounding factor 1 brassicaceae domain-containing protein</fullName>
    </recommendedName>
</protein>
<evidence type="ECO:0000313" key="3">
    <source>
        <dbReference type="Proteomes" id="UP000823388"/>
    </source>
</evidence>
<reference evidence="2" key="1">
    <citation type="submission" date="2020-05" db="EMBL/GenBank/DDBJ databases">
        <title>WGS assembly of Panicum virgatum.</title>
        <authorList>
            <person name="Lovell J.T."/>
            <person name="Jenkins J."/>
            <person name="Shu S."/>
            <person name="Juenger T.E."/>
            <person name="Schmutz J."/>
        </authorList>
    </citation>
    <scope>NUCLEOTIDE SEQUENCE</scope>
    <source>
        <strain evidence="2">AP13</strain>
    </source>
</reference>
<comment type="caution">
    <text evidence="2">The sequence shown here is derived from an EMBL/GenBank/DDBJ whole genome shotgun (WGS) entry which is preliminary data.</text>
</comment>